<accession>A0ABX8M2E7</accession>
<dbReference type="RefSeq" id="WP_217847672.1">
    <property type="nucleotide sequence ID" value="NZ_CP077073.1"/>
</dbReference>
<evidence type="ECO:0000313" key="1">
    <source>
        <dbReference type="EMBL" id="QXH33293.1"/>
    </source>
</evidence>
<keyword evidence="2" id="KW-1185">Reference proteome</keyword>
<name>A0ABX8M2E7_9PSED</name>
<evidence type="ECO:0000313" key="2">
    <source>
        <dbReference type="Proteomes" id="UP001047646"/>
    </source>
</evidence>
<gene>
    <name evidence="1" type="ORF">KSS95_14000</name>
</gene>
<proteinExistence type="predicted"/>
<reference evidence="1" key="1">
    <citation type="journal article" date="2021" name="Microorganisms">
        <title>The Ever-Expanding Pseudomonas Genus: Description of 43 New Species and Partition of the Pseudomonas putida Group.</title>
        <authorList>
            <person name="Girard L."/>
            <person name="Lood C."/>
            <person name="Hofte M."/>
            <person name="Vandamme P."/>
            <person name="Rokni-Zadeh H."/>
            <person name="van Noort V."/>
            <person name="Lavigne R."/>
            <person name="De Mot R."/>
        </authorList>
    </citation>
    <scope>NUCLEOTIDE SEQUENCE</scope>
    <source>
        <strain evidence="1">COW39</strain>
    </source>
</reference>
<protein>
    <submittedName>
        <fullName evidence="1">Uncharacterized protein</fullName>
    </submittedName>
</protein>
<sequence length="51" mass="5545">MSTKTTAFVWFEIPGSHCDPLAIQGRLRKTALSCAAGEIFIGEKGDDSRMT</sequence>
<dbReference type="Proteomes" id="UP001047646">
    <property type="component" value="Chromosome"/>
</dbReference>
<dbReference type="EMBL" id="CP077073">
    <property type="protein sequence ID" value="QXH33293.1"/>
    <property type="molecule type" value="Genomic_DNA"/>
</dbReference>
<organism evidence="1 2">
    <name type="scientific">Pseudomonas muyukensis</name>
    <dbReference type="NCBI Taxonomy" id="2842357"/>
    <lineage>
        <taxon>Bacteria</taxon>
        <taxon>Pseudomonadati</taxon>
        <taxon>Pseudomonadota</taxon>
        <taxon>Gammaproteobacteria</taxon>
        <taxon>Pseudomonadales</taxon>
        <taxon>Pseudomonadaceae</taxon>
        <taxon>Pseudomonas</taxon>
    </lineage>
</organism>